<evidence type="ECO:0000256" key="1">
    <source>
        <dbReference type="SAM" id="MobiDB-lite"/>
    </source>
</evidence>
<reference evidence="4" key="1">
    <citation type="journal article" date="2019" name="Int. J. Syst. Evol. Microbiol.">
        <title>The Global Catalogue of Microorganisms (GCM) 10K type strain sequencing project: providing services to taxonomists for standard genome sequencing and annotation.</title>
        <authorList>
            <consortium name="The Broad Institute Genomics Platform"/>
            <consortium name="The Broad Institute Genome Sequencing Center for Infectious Disease"/>
            <person name="Wu L."/>
            <person name="Ma J."/>
        </authorList>
    </citation>
    <scope>NUCLEOTIDE SEQUENCE [LARGE SCALE GENOMIC DNA]</scope>
    <source>
        <strain evidence="4">JCM 16702</strain>
    </source>
</reference>
<sequence>MTVPHSDPAQPVEPDRLHRLAAAMDEAVGTLAAVWGGTPEASVPVPATQLRVLFIVERHGSINLSGLAAELGALPSSASRLCDRLEAAGLLVRVPGRDRRVISLRLSRDGTLLLDRLRERRRADLAGVLARMSPSARTALLTGLLQFHTAATEGKATEGKAPDEPADVSRPA</sequence>
<dbReference type="SUPFAM" id="SSF46785">
    <property type="entry name" value="Winged helix' DNA-binding domain"/>
    <property type="match status" value="1"/>
</dbReference>
<comment type="caution">
    <text evidence="3">The sequence shown here is derived from an EMBL/GenBank/DDBJ whole genome shotgun (WGS) entry which is preliminary data.</text>
</comment>
<evidence type="ECO:0000259" key="2">
    <source>
        <dbReference type="PROSITE" id="PS50995"/>
    </source>
</evidence>
<dbReference type="InterPro" id="IPR036388">
    <property type="entry name" value="WH-like_DNA-bd_sf"/>
</dbReference>
<keyword evidence="4" id="KW-1185">Reference proteome</keyword>
<feature type="domain" description="HTH marR-type" evidence="2">
    <location>
        <begin position="14"/>
        <end position="150"/>
    </location>
</feature>
<dbReference type="SMART" id="SM00347">
    <property type="entry name" value="HTH_MARR"/>
    <property type="match status" value="1"/>
</dbReference>
<protein>
    <recommendedName>
        <fullName evidence="2">HTH marR-type domain-containing protein</fullName>
    </recommendedName>
</protein>
<name>A0ABP7V1V7_9ACTN</name>
<evidence type="ECO:0000313" key="4">
    <source>
        <dbReference type="Proteomes" id="UP001500683"/>
    </source>
</evidence>
<dbReference type="InterPro" id="IPR036390">
    <property type="entry name" value="WH_DNA-bd_sf"/>
</dbReference>
<dbReference type="PANTHER" id="PTHR33164">
    <property type="entry name" value="TRANSCRIPTIONAL REGULATOR, MARR FAMILY"/>
    <property type="match status" value="1"/>
</dbReference>
<dbReference type="RefSeq" id="WP_344940497.1">
    <property type="nucleotide sequence ID" value="NZ_BAAAZG010000001.1"/>
</dbReference>
<accession>A0ABP7V1V7</accession>
<dbReference type="InterPro" id="IPR039422">
    <property type="entry name" value="MarR/SlyA-like"/>
</dbReference>
<dbReference type="Pfam" id="PF01047">
    <property type="entry name" value="MarR"/>
    <property type="match status" value="1"/>
</dbReference>
<dbReference type="Proteomes" id="UP001500683">
    <property type="component" value="Unassembled WGS sequence"/>
</dbReference>
<dbReference type="PANTHER" id="PTHR33164:SF43">
    <property type="entry name" value="HTH-TYPE TRANSCRIPTIONAL REPRESSOR YETL"/>
    <property type="match status" value="1"/>
</dbReference>
<proteinExistence type="predicted"/>
<dbReference type="PROSITE" id="PS50995">
    <property type="entry name" value="HTH_MARR_2"/>
    <property type="match status" value="1"/>
</dbReference>
<evidence type="ECO:0000313" key="3">
    <source>
        <dbReference type="EMBL" id="GAA4057731.1"/>
    </source>
</evidence>
<dbReference type="Gene3D" id="1.10.10.10">
    <property type="entry name" value="Winged helix-like DNA-binding domain superfamily/Winged helix DNA-binding domain"/>
    <property type="match status" value="1"/>
</dbReference>
<feature type="region of interest" description="Disordered" evidence="1">
    <location>
        <begin position="152"/>
        <end position="172"/>
    </location>
</feature>
<dbReference type="EMBL" id="BAAAZG010000001">
    <property type="protein sequence ID" value="GAA4057731.1"/>
    <property type="molecule type" value="Genomic_DNA"/>
</dbReference>
<dbReference type="InterPro" id="IPR000835">
    <property type="entry name" value="HTH_MarR-typ"/>
</dbReference>
<organism evidence="3 4">
    <name type="scientific">Actinomadura miaoliensis</name>
    <dbReference type="NCBI Taxonomy" id="430685"/>
    <lineage>
        <taxon>Bacteria</taxon>
        <taxon>Bacillati</taxon>
        <taxon>Actinomycetota</taxon>
        <taxon>Actinomycetes</taxon>
        <taxon>Streptosporangiales</taxon>
        <taxon>Thermomonosporaceae</taxon>
        <taxon>Actinomadura</taxon>
    </lineage>
</organism>
<gene>
    <name evidence="3" type="ORF">GCM10022214_07280</name>
</gene>